<dbReference type="PANTHER" id="PTHR32063:SF4">
    <property type="entry name" value="SLR6043 PROTEIN"/>
    <property type="match status" value="1"/>
</dbReference>
<dbReference type="SUPFAM" id="SSF82866">
    <property type="entry name" value="Multidrug efflux transporter AcrB transmembrane domain"/>
    <property type="match status" value="2"/>
</dbReference>
<protein>
    <submittedName>
        <fullName evidence="9">Multidrug transporter AcrB</fullName>
    </submittedName>
</protein>
<sequence length="1050" mass="113021">MLNRLIYVALHNRLPVLVGALLLLIGGWQVARTTDVDVFPDLTAPTVVVLTEAHGLAPEEVERLVSFPIESAVNGATQVRRVRSSSSAGISVVWVEFDWGTDVFRARQVVSEKMQTITGNLPQGVGVPTLAPQSSIMGEIMLISLTAAGDPATGDPANKTSAMDLRSLADWTIRPRLLSLSGVAQVITIGGDYKQYQVLLDPMRMNQFGVTLPDVLEASRDVNRNTSGGLLYQYHNEYLVRGLGRTSDVAEMGSGVVTLQNGLPIRLADVAEVRTGAAPKIGSGALRGDPAVIMTVMKQPQTNTLNLTERIDSAVVDLQKTLPADVKLNTRIFRQADFISASVGNVQRTLLEGSLFVVVILILFLANVRTTFISLLAIPLSLLVSILTLRGLGLTINTMTLGGMAIAIGDLVDDAIIDVENVYRRLRENARLPKADRQPVLDVIYHASVEIRASVISATFIIIAAFLPLFFLGGIEGRLLQPLGIAFVVSLLASLLVALTITPVLCSFLLTSSNMLADRQADGRPHESWLVRRLNGWYSRTLTRALRHGNAVLIASGVLLVAALGLLSQMGRSFLPEFNEGSLVISAVSLPGISLDESNAIGTRVERALLTIPEIQTTTRRTGRAELDEHAQGVNAAEIDAPFVLATRTREEFMADVRKKLAGLSGLNITIGQPIGHRIDHMLSGTRANLAIKVYGPDLGQLFTLSNGVKAAIDGTDGLVDLSVEPQIEIPQVQIRPNRPMLARYGITMGQFTEFVDVALAGEKVADVFEGNRSYDLIVRYADAYRTRLEVLPNTLIDTPTSGKIPLRLVADVISTSGPNTINREGVQRRVVVSANVAGRDLRSVVEDVQARINSQIKLPEGYRIEYGGQFESEGRASQTIALASLVSLLLIFLLLVGEFRKPSLAGIILLNLPLALIGGVVSLWLTGGIVSIPALIGFITLFGVATRNGILLVAHYRTLEAAGETRHDAVIHGSVDRLSPILMTALTAGLALIPLALAGSEPGNEIQSPMAKVILGGLLSSTLLNLFVIPIVYGRVMKRQPILPQTHET</sequence>
<feature type="transmembrane region" description="Helical" evidence="8">
    <location>
        <begin position="349"/>
        <end position="366"/>
    </location>
</feature>
<evidence type="ECO:0000256" key="4">
    <source>
        <dbReference type="ARBA" id="ARBA00022475"/>
    </source>
</evidence>
<keyword evidence="6 8" id="KW-1133">Transmembrane helix</keyword>
<feature type="transmembrane region" description="Helical" evidence="8">
    <location>
        <begin position="880"/>
        <end position="898"/>
    </location>
</feature>
<evidence type="ECO:0000256" key="3">
    <source>
        <dbReference type="ARBA" id="ARBA00022448"/>
    </source>
</evidence>
<evidence type="ECO:0000256" key="2">
    <source>
        <dbReference type="ARBA" id="ARBA00010942"/>
    </source>
</evidence>
<dbReference type="InterPro" id="IPR027463">
    <property type="entry name" value="AcrB_DN_DC_subdom"/>
</dbReference>
<feature type="transmembrane region" description="Helical" evidence="8">
    <location>
        <begin position="905"/>
        <end position="927"/>
    </location>
</feature>
<dbReference type="OrthoDB" id="636130at2"/>
<evidence type="ECO:0000256" key="6">
    <source>
        <dbReference type="ARBA" id="ARBA00022989"/>
    </source>
</evidence>
<evidence type="ECO:0000256" key="7">
    <source>
        <dbReference type="ARBA" id="ARBA00023136"/>
    </source>
</evidence>
<dbReference type="GO" id="GO:0005886">
    <property type="term" value="C:plasma membrane"/>
    <property type="evidence" value="ECO:0007669"/>
    <property type="project" value="UniProtKB-SubCell"/>
</dbReference>
<accession>A0A1P9WWB5</accession>
<keyword evidence="5 8" id="KW-0812">Transmembrane</keyword>
<dbReference type="Gene3D" id="3.30.70.1430">
    <property type="entry name" value="Multidrug efflux transporter AcrB pore domain"/>
    <property type="match status" value="2"/>
</dbReference>
<dbReference type="NCBIfam" id="TIGR00914">
    <property type="entry name" value="2A0601"/>
    <property type="match status" value="1"/>
</dbReference>
<proteinExistence type="inferred from homology"/>
<evidence type="ECO:0000256" key="1">
    <source>
        <dbReference type="ARBA" id="ARBA00004651"/>
    </source>
</evidence>
<dbReference type="PRINTS" id="PR00702">
    <property type="entry name" value="ACRIFLAVINRP"/>
</dbReference>
<dbReference type="Proteomes" id="UP000187941">
    <property type="component" value="Chromosome"/>
</dbReference>
<dbReference type="Gene3D" id="3.30.70.1440">
    <property type="entry name" value="Multidrug efflux transporter AcrB pore domain"/>
    <property type="match status" value="1"/>
</dbReference>
<keyword evidence="10" id="KW-1185">Reference proteome</keyword>
<dbReference type="GO" id="GO:0042910">
    <property type="term" value="F:xenobiotic transmembrane transporter activity"/>
    <property type="evidence" value="ECO:0007669"/>
    <property type="project" value="TreeGrafter"/>
</dbReference>
<keyword evidence="7 8" id="KW-0472">Membrane</keyword>
<dbReference type="Pfam" id="PF00873">
    <property type="entry name" value="ACR_tran"/>
    <property type="match status" value="1"/>
</dbReference>
<gene>
    <name evidence="9" type="ORF">AWR27_09890</name>
</gene>
<dbReference type="STRING" id="1178516.AWR27_09890"/>
<keyword evidence="4" id="KW-1003">Cell membrane</keyword>
<evidence type="ECO:0000313" key="9">
    <source>
        <dbReference type="EMBL" id="AQG79608.1"/>
    </source>
</evidence>
<reference evidence="9 10" key="1">
    <citation type="submission" date="2016-01" db="EMBL/GenBank/DDBJ databases">
        <authorList>
            <person name="Oliw E.H."/>
        </authorList>
    </citation>
    <scope>NUCLEOTIDE SEQUENCE [LARGE SCALE GENOMIC DNA]</scope>
    <source>
        <strain evidence="9 10">DY10</strain>
    </source>
</reference>
<dbReference type="EMBL" id="CP014263">
    <property type="protein sequence ID" value="AQG79608.1"/>
    <property type="molecule type" value="Genomic_DNA"/>
</dbReference>
<dbReference type="InterPro" id="IPR004763">
    <property type="entry name" value="CusA-like"/>
</dbReference>
<feature type="transmembrane region" description="Helical" evidence="8">
    <location>
        <begin position="1011"/>
        <end position="1034"/>
    </location>
</feature>
<dbReference type="Gene3D" id="3.30.70.1320">
    <property type="entry name" value="Multidrug efflux transporter AcrB pore domain like"/>
    <property type="match status" value="1"/>
</dbReference>
<evidence type="ECO:0000313" key="10">
    <source>
        <dbReference type="Proteomes" id="UP000187941"/>
    </source>
</evidence>
<feature type="transmembrane region" description="Helical" evidence="8">
    <location>
        <begin position="978"/>
        <end position="999"/>
    </location>
</feature>
<comment type="subcellular location">
    <subcellularLocation>
        <location evidence="1">Cell membrane</location>
        <topology evidence="1">Multi-pass membrane protein</topology>
    </subcellularLocation>
</comment>
<comment type="similarity">
    <text evidence="2">Belongs to the resistance-nodulation-cell division (RND) (TC 2.A.6) family.</text>
</comment>
<feature type="transmembrane region" description="Helical" evidence="8">
    <location>
        <begin position="485"/>
        <end position="510"/>
    </location>
</feature>
<dbReference type="GO" id="GO:0008324">
    <property type="term" value="F:monoatomic cation transmembrane transporter activity"/>
    <property type="evidence" value="ECO:0007669"/>
    <property type="project" value="InterPro"/>
</dbReference>
<dbReference type="RefSeq" id="WP_077131042.1">
    <property type="nucleotide sequence ID" value="NZ_CP014263.1"/>
</dbReference>
<dbReference type="PANTHER" id="PTHR32063">
    <property type="match status" value="1"/>
</dbReference>
<feature type="transmembrane region" description="Helical" evidence="8">
    <location>
        <begin position="933"/>
        <end position="957"/>
    </location>
</feature>
<dbReference type="SUPFAM" id="SSF82693">
    <property type="entry name" value="Multidrug efflux transporter AcrB pore domain, PN1, PN2, PC1 and PC2 subdomains"/>
    <property type="match status" value="2"/>
</dbReference>
<feature type="transmembrane region" description="Helical" evidence="8">
    <location>
        <begin position="453"/>
        <end position="473"/>
    </location>
</feature>
<organism evidence="9 10">
    <name type="scientific">Spirosoma montaniterrae</name>
    <dbReference type="NCBI Taxonomy" id="1178516"/>
    <lineage>
        <taxon>Bacteria</taxon>
        <taxon>Pseudomonadati</taxon>
        <taxon>Bacteroidota</taxon>
        <taxon>Cytophagia</taxon>
        <taxon>Cytophagales</taxon>
        <taxon>Cytophagaceae</taxon>
        <taxon>Spirosoma</taxon>
    </lineage>
</organism>
<dbReference type="KEGG" id="smon:AWR27_09890"/>
<dbReference type="SUPFAM" id="SSF82714">
    <property type="entry name" value="Multidrug efflux transporter AcrB TolC docking domain, DN and DC subdomains"/>
    <property type="match status" value="2"/>
</dbReference>
<name>A0A1P9WWB5_9BACT</name>
<dbReference type="AlphaFoldDB" id="A0A1P9WWB5"/>
<evidence type="ECO:0000256" key="8">
    <source>
        <dbReference type="SAM" id="Phobius"/>
    </source>
</evidence>
<dbReference type="InterPro" id="IPR001036">
    <property type="entry name" value="Acrflvin-R"/>
</dbReference>
<feature type="transmembrane region" description="Helical" evidence="8">
    <location>
        <begin position="549"/>
        <end position="567"/>
    </location>
</feature>
<feature type="transmembrane region" description="Helical" evidence="8">
    <location>
        <begin position="373"/>
        <end position="393"/>
    </location>
</feature>
<keyword evidence="3" id="KW-0813">Transport</keyword>
<dbReference type="Gene3D" id="1.20.1640.10">
    <property type="entry name" value="Multidrug efflux transporter AcrB transmembrane domain"/>
    <property type="match status" value="2"/>
</dbReference>
<dbReference type="Gene3D" id="3.30.2090.10">
    <property type="entry name" value="Multidrug efflux transporter AcrB TolC docking domain, DN and DC subdomains"/>
    <property type="match status" value="2"/>
</dbReference>
<evidence type="ECO:0000256" key="5">
    <source>
        <dbReference type="ARBA" id="ARBA00022692"/>
    </source>
</evidence>